<dbReference type="Proteomes" id="UP001595755">
    <property type="component" value="Unassembled WGS sequence"/>
</dbReference>
<proteinExistence type="predicted"/>
<gene>
    <name evidence="1" type="ORF">ACFO1S_26830</name>
</gene>
<organism evidence="1 2">
    <name type="scientific">Cohnella boryungensis</name>
    <dbReference type="NCBI Taxonomy" id="768479"/>
    <lineage>
        <taxon>Bacteria</taxon>
        <taxon>Bacillati</taxon>
        <taxon>Bacillota</taxon>
        <taxon>Bacilli</taxon>
        <taxon>Bacillales</taxon>
        <taxon>Paenibacillaceae</taxon>
        <taxon>Cohnella</taxon>
    </lineage>
</organism>
<name>A0ABV8SK99_9BACL</name>
<accession>A0ABV8SK99</accession>
<protein>
    <submittedName>
        <fullName evidence="1">Uncharacterized protein</fullName>
    </submittedName>
</protein>
<keyword evidence="2" id="KW-1185">Reference proteome</keyword>
<sequence>MRAALFGFLVQNDLRLRLSVPADPVDPRLGLSGHCGFMPQLLGYRFSHVIAPFVAIKIIAYPKPIPQDEVVRKLFTSGSIYLDNHNENRSGILPTKECPS</sequence>
<dbReference type="RefSeq" id="WP_204604212.1">
    <property type="nucleotide sequence ID" value="NZ_JBHSED010000070.1"/>
</dbReference>
<reference evidence="2" key="1">
    <citation type="journal article" date="2019" name="Int. J. Syst. Evol. Microbiol.">
        <title>The Global Catalogue of Microorganisms (GCM) 10K type strain sequencing project: providing services to taxonomists for standard genome sequencing and annotation.</title>
        <authorList>
            <consortium name="The Broad Institute Genomics Platform"/>
            <consortium name="The Broad Institute Genome Sequencing Center for Infectious Disease"/>
            <person name="Wu L."/>
            <person name="Ma J."/>
        </authorList>
    </citation>
    <scope>NUCLEOTIDE SEQUENCE [LARGE SCALE GENOMIC DNA]</scope>
    <source>
        <strain evidence="2">CGMCC 4.1641</strain>
    </source>
</reference>
<dbReference type="EMBL" id="JBHSED010000070">
    <property type="protein sequence ID" value="MFC4307043.1"/>
    <property type="molecule type" value="Genomic_DNA"/>
</dbReference>
<evidence type="ECO:0000313" key="1">
    <source>
        <dbReference type="EMBL" id="MFC4307043.1"/>
    </source>
</evidence>
<evidence type="ECO:0000313" key="2">
    <source>
        <dbReference type="Proteomes" id="UP001595755"/>
    </source>
</evidence>
<comment type="caution">
    <text evidence="1">The sequence shown here is derived from an EMBL/GenBank/DDBJ whole genome shotgun (WGS) entry which is preliminary data.</text>
</comment>